<dbReference type="GO" id="GO:0009279">
    <property type="term" value="C:cell outer membrane"/>
    <property type="evidence" value="ECO:0007669"/>
    <property type="project" value="UniProtKB-SubCell"/>
</dbReference>
<sequence>MNHRRLRGAARISLALGVATALVASAWVLQRSHSANDPSAAHPPAGVVTADYAAQPLRVESPRVELCQACGPCGAGCGPGCNPAAPHPIWGVDSAAGCCQGEVGWDSRGMIDWQAYAQGEYVGHSRSEHVSEYRMRVDDTLAIYFLRTREVLARPYSIQVGDRLRVESLTAGGDGSAGSDSAAGEQSDDSLNRELVVQPDGMITLPLIGRVPAAGRAIEALQQDLEKRFEEYYTVPAITVTPIVVNTRLEDLLETVDSRGGNLGGRQINAVVTPAGEIQLPGLGSVRVQSLTLEEAKMEIDARYDALIPGVSVTLALEARAPRFLYVLGEVTQPGQFQMTGPTTLMQAIALAGGWNNGANLRQVVVFRRGDDWRLQATMVDIRGALYGRRPVPADEIWLGDSDVVLVPKSPIEVADELIEQVFTRGIYAAVPLEKIWGQGFATVSAIVSGF</sequence>
<dbReference type="Gene3D" id="3.10.560.10">
    <property type="entry name" value="Outer membrane lipoprotein wza domain like"/>
    <property type="match status" value="1"/>
</dbReference>
<evidence type="ECO:0000256" key="3">
    <source>
        <dbReference type="ARBA" id="ARBA00022448"/>
    </source>
</evidence>
<evidence type="ECO:0000256" key="13">
    <source>
        <dbReference type="ARBA" id="ARBA00023237"/>
    </source>
</evidence>
<keyword evidence="14" id="KW-0449">Lipoprotein</keyword>
<reference evidence="17 18" key="1">
    <citation type="submission" date="2019-02" db="EMBL/GenBank/DDBJ databases">
        <title>Deep-cultivation of Planctomycetes and their phenomic and genomic characterization uncovers novel biology.</title>
        <authorList>
            <person name="Wiegand S."/>
            <person name="Jogler M."/>
            <person name="Boedeker C."/>
            <person name="Pinto D."/>
            <person name="Vollmers J."/>
            <person name="Rivas-Marin E."/>
            <person name="Kohn T."/>
            <person name="Peeters S.H."/>
            <person name="Heuer A."/>
            <person name="Rast P."/>
            <person name="Oberbeckmann S."/>
            <person name="Bunk B."/>
            <person name="Jeske O."/>
            <person name="Meyerdierks A."/>
            <person name="Storesund J.E."/>
            <person name="Kallscheuer N."/>
            <person name="Luecker S."/>
            <person name="Lage O.M."/>
            <person name="Pohl T."/>
            <person name="Merkel B.J."/>
            <person name="Hornburger P."/>
            <person name="Mueller R.-W."/>
            <person name="Bruemmer F."/>
            <person name="Labrenz M."/>
            <person name="Spormann A.M."/>
            <person name="Op Den Camp H."/>
            <person name="Overmann J."/>
            <person name="Amann R."/>
            <person name="Jetten M.S.M."/>
            <person name="Mascher T."/>
            <person name="Medema M.H."/>
            <person name="Devos D.P."/>
            <person name="Kaster A.-K."/>
            <person name="Ovreas L."/>
            <person name="Rohde M."/>
            <person name="Galperin M.Y."/>
            <person name="Jogler C."/>
        </authorList>
    </citation>
    <scope>NUCLEOTIDE SEQUENCE [LARGE SCALE GENOMIC DNA]</scope>
    <source>
        <strain evidence="17 18">Mal64</strain>
    </source>
</reference>
<keyword evidence="12" id="KW-0564">Palmitate</keyword>
<evidence type="ECO:0000256" key="12">
    <source>
        <dbReference type="ARBA" id="ARBA00023139"/>
    </source>
</evidence>
<keyword evidence="13" id="KW-0998">Cell outer membrane</keyword>
<dbReference type="RefSeq" id="WP_197525690.1">
    <property type="nucleotide sequence ID" value="NZ_SJPQ01000002.1"/>
</dbReference>
<keyword evidence="7" id="KW-0732">Signal</keyword>
<dbReference type="Pfam" id="PF02563">
    <property type="entry name" value="Poly_export"/>
    <property type="match status" value="2"/>
</dbReference>
<organism evidence="17 18">
    <name type="scientific">Pseudobythopirellula maris</name>
    <dbReference type="NCBI Taxonomy" id="2527991"/>
    <lineage>
        <taxon>Bacteria</taxon>
        <taxon>Pseudomonadati</taxon>
        <taxon>Planctomycetota</taxon>
        <taxon>Planctomycetia</taxon>
        <taxon>Pirellulales</taxon>
        <taxon>Lacipirellulaceae</taxon>
        <taxon>Pseudobythopirellula</taxon>
    </lineage>
</organism>
<evidence type="ECO:0000259" key="16">
    <source>
        <dbReference type="Pfam" id="PF22461"/>
    </source>
</evidence>
<keyword evidence="11" id="KW-0472">Membrane</keyword>
<evidence type="ECO:0000313" key="18">
    <source>
        <dbReference type="Proteomes" id="UP000315440"/>
    </source>
</evidence>
<dbReference type="GO" id="GO:0015288">
    <property type="term" value="F:porin activity"/>
    <property type="evidence" value="ECO:0007669"/>
    <property type="project" value="UniProtKB-KW"/>
</dbReference>
<gene>
    <name evidence="17" type="ORF">Mal64_24240</name>
</gene>
<dbReference type="Proteomes" id="UP000315440">
    <property type="component" value="Unassembled WGS sequence"/>
</dbReference>
<evidence type="ECO:0000256" key="2">
    <source>
        <dbReference type="ARBA" id="ARBA00009450"/>
    </source>
</evidence>
<evidence type="ECO:0000256" key="1">
    <source>
        <dbReference type="ARBA" id="ARBA00004571"/>
    </source>
</evidence>
<feature type="domain" description="SLBB" evidence="16">
    <location>
        <begin position="325"/>
        <end position="385"/>
    </location>
</feature>
<keyword evidence="3" id="KW-0813">Transport</keyword>
<protein>
    <submittedName>
        <fullName evidence="17">Polysaccharide biosynthesis/export protein</fullName>
    </submittedName>
</protein>
<dbReference type="AlphaFoldDB" id="A0A5C5ZN53"/>
<dbReference type="InterPro" id="IPR049712">
    <property type="entry name" value="Poly_export"/>
</dbReference>
<evidence type="ECO:0000256" key="11">
    <source>
        <dbReference type="ARBA" id="ARBA00023136"/>
    </source>
</evidence>
<name>A0A5C5ZN53_9BACT</name>
<evidence type="ECO:0000256" key="10">
    <source>
        <dbReference type="ARBA" id="ARBA00023114"/>
    </source>
</evidence>
<keyword evidence="6" id="KW-0812">Transmembrane</keyword>
<dbReference type="GO" id="GO:0015159">
    <property type="term" value="F:polysaccharide transmembrane transporter activity"/>
    <property type="evidence" value="ECO:0007669"/>
    <property type="project" value="InterPro"/>
</dbReference>
<keyword evidence="10" id="KW-0626">Porin</keyword>
<evidence type="ECO:0000256" key="8">
    <source>
        <dbReference type="ARBA" id="ARBA00023047"/>
    </source>
</evidence>
<evidence type="ECO:0000313" key="17">
    <source>
        <dbReference type="EMBL" id="TWT88934.1"/>
    </source>
</evidence>
<keyword evidence="4" id="KW-1134">Transmembrane beta strand</keyword>
<proteinExistence type="inferred from homology"/>
<evidence type="ECO:0000256" key="5">
    <source>
        <dbReference type="ARBA" id="ARBA00022597"/>
    </source>
</evidence>
<dbReference type="InterPro" id="IPR003715">
    <property type="entry name" value="Poly_export_N"/>
</dbReference>
<dbReference type="Gene3D" id="3.30.1950.10">
    <property type="entry name" value="wza like domain"/>
    <property type="match status" value="2"/>
</dbReference>
<feature type="domain" description="Polysaccharide export protein N-terminal" evidence="15">
    <location>
        <begin position="154"/>
        <end position="241"/>
    </location>
</feature>
<dbReference type="InterPro" id="IPR054765">
    <property type="entry name" value="SLBB_dom"/>
</dbReference>
<evidence type="ECO:0000256" key="9">
    <source>
        <dbReference type="ARBA" id="ARBA00023065"/>
    </source>
</evidence>
<accession>A0A5C5ZN53</accession>
<dbReference type="PANTHER" id="PTHR33619">
    <property type="entry name" value="POLYSACCHARIDE EXPORT PROTEIN GFCE-RELATED"/>
    <property type="match status" value="1"/>
</dbReference>
<keyword evidence="5" id="KW-0762">Sugar transport</keyword>
<evidence type="ECO:0000256" key="7">
    <source>
        <dbReference type="ARBA" id="ARBA00022729"/>
    </source>
</evidence>
<evidence type="ECO:0000256" key="6">
    <source>
        <dbReference type="ARBA" id="ARBA00022692"/>
    </source>
</evidence>
<dbReference type="PANTHER" id="PTHR33619:SF3">
    <property type="entry name" value="POLYSACCHARIDE EXPORT PROTEIN GFCE-RELATED"/>
    <property type="match status" value="1"/>
</dbReference>
<dbReference type="EMBL" id="SJPQ01000002">
    <property type="protein sequence ID" value="TWT88934.1"/>
    <property type="molecule type" value="Genomic_DNA"/>
</dbReference>
<feature type="domain" description="Polysaccharide export protein N-terminal" evidence="15">
    <location>
        <begin position="270"/>
        <end position="315"/>
    </location>
</feature>
<comment type="similarity">
    <text evidence="2">Belongs to the BexD/CtrA/VexA family.</text>
</comment>
<keyword evidence="9" id="KW-0406">Ion transport</keyword>
<keyword evidence="8" id="KW-0625">Polysaccharide transport</keyword>
<evidence type="ECO:0000259" key="15">
    <source>
        <dbReference type="Pfam" id="PF02563"/>
    </source>
</evidence>
<dbReference type="GO" id="GO:0006811">
    <property type="term" value="P:monoatomic ion transport"/>
    <property type="evidence" value="ECO:0007669"/>
    <property type="project" value="UniProtKB-KW"/>
</dbReference>
<dbReference type="GO" id="GO:0046930">
    <property type="term" value="C:pore complex"/>
    <property type="evidence" value="ECO:0007669"/>
    <property type="project" value="UniProtKB-KW"/>
</dbReference>
<evidence type="ECO:0000256" key="14">
    <source>
        <dbReference type="ARBA" id="ARBA00023288"/>
    </source>
</evidence>
<comment type="caution">
    <text evidence="17">The sequence shown here is derived from an EMBL/GenBank/DDBJ whole genome shotgun (WGS) entry which is preliminary data.</text>
</comment>
<keyword evidence="18" id="KW-1185">Reference proteome</keyword>
<evidence type="ECO:0000256" key="4">
    <source>
        <dbReference type="ARBA" id="ARBA00022452"/>
    </source>
</evidence>
<comment type="subcellular location">
    <subcellularLocation>
        <location evidence="1">Cell outer membrane</location>
        <topology evidence="1">Multi-pass membrane protein</topology>
    </subcellularLocation>
</comment>
<dbReference type="Pfam" id="PF22461">
    <property type="entry name" value="SLBB_2"/>
    <property type="match status" value="1"/>
</dbReference>